<evidence type="ECO:0000256" key="1">
    <source>
        <dbReference type="ARBA" id="ARBA00004651"/>
    </source>
</evidence>
<evidence type="ECO:0000256" key="6">
    <source>
        <dbReference type="ARBA" id="ARBA00023136"/>
    </source>
</evidence>
<feature type="transmembrane region" description="Helical" evidence="7">
    <location>
        <begin position="199"/>
        <end position="219"/>
    </location>
</feature>
<dbReference type="EMBL" id="FOWC01000003">
    <property type="protein sequence ID" value="SFO85736.1"/>
    <property type="molecule type" value="Genomic_DNA"/>
</dbReference>
<gene>
    <name evidence="9" type="ORF">SAMN05421854_103246</name>
</gene>
<feature type="transmembrane region" description="Helical" evidence="7">
    <location>
        <begin position="262"/>
        <end position="281"/>
    </location>
</feature>
<evidence type="ECO:0000256" key="5">
    <source>
        <dbReference type="ARBA" id="ARBA00022989"/>
    </source>
</evidence>
<dbReference type="STRING" id="112413.SAMN05421854_103246"/>
<dbReference type="NCBIfam" id="TIGR03920">
    <property type="entry name" value="T7SS_EccD"/>
    <property type="match status" value="1"/>
</dbReference>
<dbReference type="InterPro" id="IPR044049">
    <property type="entry name" value="EccD_transm"/>
</dbReference>
<organism evidence="9 10">
    <name type="scientific">Amycolatopsis rubida</name>
    <dbReference type="NCBI Taxonomy" id="112413"/>
    <lineage>
        <taxon>Bacteria</taxon>
        <taxon>Bacillati</taxon>
        <taxon>Actinomycetota</taxon>
        <taxon>Actinomycetes</taxon>
        <taxon>Pseudonocardiales</taxon>
        <taxon>Pseudonocardiaceae</taxon>
        <taxon>Amycolatopsis</taxon>
    </lineage>
</organism>
<protein>
    <submittedName>
        <fullName evidence="9">Type VII secretion integral membrane protein EccD</fullName>
    </submittedName>
</protein>
<feature type="transmembrane region" description="Helical" evidence="7">
    <location>
        <begin position="437"/>
        <end position="456"/>
    </location>
</feature>
<feature type="transmembrane region" description="Helical" evidence="7">
    <location>
        <begin position="315"/>
        <end position="333"/>
    </location>
</feature>
<evidence type="ECO:0000313" key="10">
    <source>
        <dbReference type="Proteomes" id="UP000199137"/>
    </source>
</evidence>
<dbReference type="Pfam" id="PF19053">
    <property type="entry name" value="EccD"/>
    <property type="match status" value="1"/>
</dbReference>
<keyword evidence="3" id="KW-1003">Cell membrane</keyword>
<accession>A0A1I5KM38</accession>
<dbReference type="OrthoDB" id="4775372at2"/>
<dbReference type="Proteomes" id="UP000199137">
    <property type="component" value="Unassembled WGS sequence"/>
</dbReference>
<dbReference type="GO" id="GO:0005886">
    <property type="term" value="C:plasma membrane"/>
    <property type="evidence" value="ECO:0007669"/>
    <property type="project" value="UniProtKB-SubCell"/>
</dbReference>
<evidence type="ECO:0000259" key="8">
    <source>
        <dbReference type="Pfam" id="PF19053"/>
    </source>
</evidence>
<feature type="domain" description="EccD-like transmembrane" evidence="8">
    <location>
        <begin position="116"/>
        <end position="459"/>
    </location>
</feature>
<evidence type="ECO:0000256" key="3">
    <source>
        <dbReference type="ARBA" id="ARBA00022475"/>
    </source>
</evidence>
<name>A0A1I5KM38_9PSEU</name>
<comment type="subcellular location">
    <subcellularLocation>
        <location evidence="1">Cell membrane</location>
        <topology evidence="1">Multi-pass membrane protein</topology>
    </subcellularLocation>
</comment>
<keyword evidence="5 7" id="KW-1133">Transmembrane helix</keyword>
<dbReference type="RefSeq" id="WP_093573596.1">
    <property type="nucleotide sequence ID" value="NZ_FOWC01000003.1"/>
</dbReference>
<feature type="transmembrane region" description="Helical" evidence="7">
    <location>
        <begin position="371"/>
        <end position="390"/>
    </location>
</feature>
<sequence>MTASTGELCRITVYGPQGRADLAVPMSVPLTSLLPVLLEHTGGRDDLGEGWVLQRLGEEPLDASGTPESLDWKEGEEFHLRPRADPLPELDFDDIADGMATAVSRHPGRWRPEFNRGLFLGFAIFSLVVLAKVLLYPGSAGLTAIGGGVVSLGLLVAAVATGVRSEDKALLTLLGLGGCAFAFLSGAVAVAGLDPAFDLQGTPILTGCLTFALAGGLVLGGRAAWSHAIPFVPFGAVVATGLAGALSLWLHLGAGFTTQQAAGLVSFVLVGLMVFAPRIGIRFARIRGPQLPRSAGELQYDIEPMPAAQMVHQTGYADGYLTIACLAATAVFVGCFPFLVGNGLFPTVLGGLVSAAVLMRSRALLGVWQRVPLAVAGAIGLVLLGLSLIQPLPTPWRGACLAGLCLVFFLLLLAMLRPPPRRLLPIWGHLANWLETLSAVAMIPILLQLFGVYAWAVGLTE</sequence>
<evidence type="ECO:0000256" key="7">
    <source>
        <dbReference type="SAM" id="Phobius"/>
    </source>
</evidence>
<dbReference type="InterPro" id="IPR024962">
    <property type="entry name" value="YukD-like"/>
</dbReference>
<keyword evidence="6 7" id="KW-0472">Membrane</keyword>
<proteinExistence type="inferred from homology"/>
<keyword evidence="4 7" id="KW-0812">Transmembrane</keyword>
<evidence type="ECO:0000256" key="2">
    <source>
        <dbReference type="ARBA" id="ARBA00006162"/>
    </source>
</evidence>
<dbReference type="AlphaFoldDB" id="A0A1I5KM38"/>
<feature type="transmembrane region" description="Helical" evidence="7">
    <location>
        <begin position="142"/>
        <end position="163"/>
    </location>
</feature>
<evidence type="ECO:0000313" key="9">
    <source>
        <dbReference type="EMBL" id="SFO85736.1"/>
    </source>
</evidence>
<dbReference type="Pfam" id="PF08817">
    <property type="entry name" value="YukD"/>
    <property type="match status" value="1"/>
</dbReference>
<feature type="transmembrane region" description="Helical" evidence="7">
    <location>
        <begin position="117"/>
        <end position="136"/>
    </location>
</feature>
<feature type="transmembrane region" description="Helical" evidence="7">
    <location>
        <begin position="170"/>
        <end position="193"/>
    </location>
</feature>
<evidence type="ECO:0000256" key="4">
    <source>
        <dbReference type="ARBA" id="ARBA00022692"/>
    </source>
</evidence>
<reference evidence="9 10" key="1">
    <citation type="submission" date="2016-10" db="EMBL/GenBank/DDBJ databases">
        <authorList>
            <person name="de Groot N.N."/>
        </authorList>
    </citation>
    <scope>NUCLEOTIDE SEQUENCE [LARGE SCALE GENOMIC DNA]</scope>
    <source>
        <strain evidence="9 10">DSM 44637</strain>
    </source>
</reference>
<feature type="transmembrane region" description="Helical" evidence="7">
    <location>
        <begin position="231"/>
        <end position="250"/>
    </location>
</feature>
<feature type="transmembrane region" description="Helical" evidence="7">
    <location>
        <begin position="396"/>
        <end position="416"/>
    </location>
</feature>
<dbReference type="Gene3D" id="3.10.20.90">
    <property type="entry name" value="Phosphatidylinositol 3-kinase Catalytic Subunit, Chain A, domain 1"/>
    <property type="match status" value="1"/>
</dbReference>
<dbReference type="InterPro" id="IPR006707">
    <property type="entry name" value="T7SS_EccD"/>
</dbReference>
<comment type="similarity">
    <text evidence="2">Belongs to the EccD/Snm4 family.</text>
</comment>